<dbReference type="PANTHER" id="PTHR28523:SF1">
    <property type="entry name" value="CYTOCHROME C OXIDASE ASSEMBLY FACTOR 1"/>
    <property type="match status" value="1"/>
</dbReference>
<gene>
    <name evidence="2" type="ORF">A0H81_14316</name>
</gene>
<evidence type="ECO:0008006" key="4">
    <source>
        <dbReference type="Google" id="ProtNLM"/>
    </source>
</evidence>
<protein>
    <recommendedName>
        <fullName evidence="4">Cytochrome c oxidase assembly factor 1</fullName>
    </recommendedName>
</protein>
<dbReference type="STRING" id="5627.A0A1C7LMB2"/>
<dbReference type="GO" id="GO:0033617">
    <property type="term" value="P:mitochondrial respiratory chain complex IV assembly"/>
    <property type="evidence" value="ECO:0007669"/>
    <property type="project" value="InterPro"/>
</dbReference>
<evidence type="ECO:0000313" key="2">
    <source>
        <dbReference type="EMBL" id="OBZ65678.1"/>
    </source>
</evidence>
<evidence type="ECO:0000256" key="1">
    <source>
        <dbReference type="SAM" id="Phobius"/>
    </source>
</evidence>
<dbReference type="InterPro" id="IPR014807">
    <property type="entry name" value="Coa1"/>
</dbReference>
<dbReference type="EMBL" id="LUGG01000041">
    <property type="protein sequence ID" value="OBZ65678.1"/>
    <property type="molecule type" value="Genomic_DNA"/>
</dbReference>
<feature type="transmembrane region" description="Helical" evidence="1">
    <location>
        <begin position="67"/>
        <end position="89"/>
    </location>
</feature>
<dbReference type="Proteomes" id="UP000092993">
    <property type="component" value="Unassembled WGS sequence"/>
</dbReference>
<dbReference type="GO" id="GO:0005743">
    <property type="term" value="C:mitochondrial inner membrane"/>
    <property type="evidence" value="ECO:0007669"/>
    <property type="project" value="TreeGrafter"/>
</dbReference>
<reference evidence="2 3" key="1">
    <citation type="submission" date="2016-03" db="EMBL/GenBank/DDBJ databases">
        <title>Whole genome sequencing of Grifola frondosa 9006-11.</title>
        <authorList>
            <person name="Min B."/>
            <person name="Park H."/>
            <person name="Kim J.-G."/>
            <person name="Cho H."/>
            <person name="Oh Y.-L."/>
            <person name="Kong W.-S."/>
            <person name="Choi I.-G."/>
        </authorList>
    </citation>
    <scope>NUCLEOTIDE SEQUENCE [LARGE SCALE GENOMIC DNA]</scope>
    <source>
        <strain evidence="2 3">9006-11</strain>
    </source>
</reference>
<accession>A0A1C7LMB2</accession>
<keyword evidence="3" id="KW-1185">Reference proteome</keyword>
<evidence type="ECO:0000313" key="3">
    <source>
        <dbReference type="Proteomes" id="UP000092993"/>
    </source>
</evidence>
<comment type="caution">
    <text evidence="2">The sequence shown here is derived from an EMBL/GenBank/DDBJ whole genome shotgun (WGS) entry which is preliminary data.</text>
</comment>
<keyword evidence="1" id="KW-0472">Membrane</keyword>
<dbReference type="OrthoDB" id="2100652at2759"/>
<keyword evidence="1" id="KW-0812">Transmembrane</keyword>
<dbReference type="AlphaFoldDB" id="A0A1C7LMB2"/>
<organism evidence="2 3">
    <name type="scientific">Grifola frondosa</name>
    <name type="common">Maitake</name>
    <name type="synonym">Polyporus frondosus</name>
    <dbReference type="NCBI Taxonomy" id="5627"/>
    <lineage>
        <taxon>Eukaryota</taxon>
        <taxon>Fungi</taxon>
        <taxon>Dikarya</taxon>
        <taxon>Basidiomycota</taxon>
        <taxon>Agaricomycotina</taxon>
        <taxon>Agaricomycetes</taxon>
        <taxon>Polyporales</taxon>
        <taxon>Grifolaceae</taxon>
        <taxon>Grifola</taxon>
    </lineage>
</organism>
<dbReference type="Pfam" id="PF08695">
    <property type="entry name" value="Coa1"/>
    <property type="match status" value="1"/>
</dbReference>
<name>A0A1C7LMB2_GRIFR</name>
<proteinExistence type="predicted"/>
<keyword evidence="1" id="KW-1133">Transmembrane helix</keyword>
<dbReference type="InterPro" id="IPR042432">
    <property type="entry name" value="Coa1_fungi"/>
</dbReference>
<sequence length="223" mass="24900">MSLASAHRACVGASACSRRTFVHRCYATSSAHPRKPLPEVETFSQTARPGIYYPRPQRELPPLKNKWPLVLAFGAIGVSLWAGFMAYVANEEKLSSSVMQQIMSTVREDPQLREVLGEAIRPEPVWWMNGNPRVDGAIHMPGGNVDLSFRLKGHKVTASSFQAREPYILRAYGKTRASPSRFSDLKSLQTAGRRSRSHLHNHNREMSTNFAGLLDCHFAILAL</sequence>
<dbReference type="PANTHER" id="PTHR28523">
    <property type="entry name" value="CYTOCHROME C OXIDASE ASSEMBLY FACTOR 1"/>
    <property type="match status" value="1"/>
</dbReference>